<gene>
    <name evidence="3" type="ORF">JBS370_LOCUS21571</name>
    <name evidence="2" type="ORF">ZHD862_LOCUS30816</name>
</gene>
<evidence type="ECO:0000256" key="1">
    <source>
        <dbReference type="ARBA" id="ARBA00022679"/>
    </source>
</evidence>
<evidence type="ECO:0000313" key="3">
    <source>
        <dbReference type="EMBL" id="CAF3914315.1"/>
    </source>
</evidence>
<organism evidence="2 4">
    <name type="scientific">Rotaria sordida</name>
    <dbReference type="NCBI Taxonomy" id="392033"/>
    <lineage>
        <taxon>Eukaryota</taxon>
        <taxon>Metazoa</taxon>
        <taxon>Spiralia</taxon>
        <taxon>Gnathifera</taxon>
        <taxon>Rotifera</taxon>
        <taxon>Eurotatoria</taxon>
        <taxon>Bdelloidea</taxon>
        <taxon>Philodinida</taxon>
        <taxon>Philodinidae</taxon>
        <taxon>Rotaria</taxon>
    </lineage>
</organism>
<name>A0A815HQV3_9BILA</name>
<evidence type="ECO:0000313" key="4">
    <source>
        <dbReference type="Proteomes" id="UP000663864"/>
    </source>
</evidence>
<proteinExistence type="predicted"/>
<dbReference type="Proteomes" id="UP000663864">
    <property type="component" value="Unassembled WGS sequence"/>
</dbReference>
<dbReference type="Gene3D" id="3.90.550.20">
    <property type="match status" value="1"/>
</dbReference>
<dbReference type="AlphaFoldDB" id="A0A815HQV3"/>
<dbReference type="EMBL" id="CAJNOT010002969">
    <property type="protein sequence ID" value="CAF1355895.1"/>
    <property type="molecule type" value="Genomic_DNA"/>
</dbReference>
<dbReference type="PANTHER" id="PTHR32385">
    <property type="entry name" value="MANNOSYL PHOSPHORYLINOSITOL CERAMIDE SYNTHASE"/>
    <property type="match status" value="1"/>
</dbReference>
<dbReference type="InterPro" id="IPR029044">
    <property type="entry name" value="Nucleotide-diphossugar_trans"/>
</dbReference>
<dbReference type="PANTHER" id="PTHR32385:SF15">
    <property type="entry name" value="INOSITOL PHOSPHOCERAMIDE MANNOSYLTRANSFERASE 1"/>
    <property type="match status" value="1"/>
</dbReference>
<dbReference type="InterPro" id="IPR051706">
    <property type="entry name" value="Glycosyltransferase_domain"/>
</dbReference>
<dbReference type="GO" id="GO:0051999">
    <property type="term" value="P:mannosyl-inositol phosphorylceramide biosynthetic process"/>
    <property type="evidence" value="ECO:0007669"/>
    <property type="project" value="TreeGrafter"/>
</dbReference>
<dbReference type="SUPFAM" id="SSF53448">
    <property type="entry name" value="Nucleotide-diphospho-sugar transferases"/>
    <property type="match status" value="1"/>
</dbReference>
<accession>A0A815HQV3</accession>
<comment type="caution">
    <text evidence="2">The sequence shown here is derived from an EMBL/GenBank/DDBJ whole genome shotgun (WGS) entry which is preliminary data.</text>
</comment>
<evidence type="ECO:0000313" key="2">
    <source>
        <dbReference type="EMBL" id="CAF1355895.1"/>
    </source>
</evidence>
<reference evidence="2" key="1">
    <citation type="submission" date="2021-02" db="EMBL/GenBank/DDBJ databases">
        <authorList>
            <person name="Nowell W R."/>
        </authorList>
    </citation>
    <scope>NUCLEOTIDE SEQUENCE</scope>
</reference>
<dbReference type="EMBL" id="CAJOBD010002876">
    <property type="protein sequence ID" value="CAF3914315.1"/>
    <property type="molecule type" value="Genomic_DNA"/>
</dbReference>
<protein>
    <submittedName>
        <fullName evidence="2">Uncharacterized protein</fullName>
    </submittedName>
</protein>
<dbReference type="GO" id="GO:0000030">
    <property type="term" value="F:mannosyltransferase activity"/>
    <property type="evidence" value="ECO:0007669"/>
    <property type="project" value="TreeGrafter"/>
</dbReference>
<dbReference type="Proteomes" id="UP000663836">
    <property type="component" value="Unassembled WGS sequence"/>
</dbReference>
<dbReference type="GO" id="GO:0016020">
    <property type="term" value="C:membrane"/>
    <property type="evidence" value="ECO:0007669"/>
    <property type="project" value="GOC"/>
</dbReference>
<dbReference type="Pfam" id="PF04488">
    <property type="entry name" value="Gly_transf_sug"/>
    <property type="match status" value="1"/>
</dbReference>
<sequence length="255" mass="29384">MYLILVDVKINYEQELTFSLSLNLKSTSTNSTVQTSTISVTTSNETYDVSGYSIYPTITIVNVEKRRRRSIIQSSQSITHMPICGCLIISLNHNTTNLIENLYKEYIFFKYFPFGVQSLIGIDGQKIDLFNYLRENKISKFIYNQSISQNHIINGNHLTMRDAQLNKKLLNIIFSYLIYALPTNFRLFYFGNLVALDILRFEILYQYGGIYIDLDFEPLKNLELLLHGVQAFVAYESEYFICNGILGAIPGHELT</sequence>
<keyword evidence="1" id="KW-0808">Transferase</keyword>
<dbReference type="InterPro" id="IPR007577">
    <property type="entry name" value="GlycoTrfase_DXD_sugar-bd_CS"/>
</dbReference>